<keyword evidence="4" id="KW-1185">Reference proteome</keyword>
<gene>
    <name evidence="3" type="ORF">DILT_LOCUS6784</name>
</gene>
<keyword evidence="1" id="KW-0175">Coiled coil</keyword>
<name>A0A3P7LJK6_DIBLA</name>
<proteinExistence type="predicted"/>
<feature type="compositionally biased region" description="Basic and acidic residues" evidence="2">
    <location>
        <begin position="80"/>
        <end position="90"/>
    </location>
</feature>
<evidence type="ECO:0000313" key="3">
    <source>
        <dbReference type="EMBL" id="VDN10953.1"/>
    </source>
</evidence>
<evidence type="ECO:0000313" key="4">
    <source>
        <dbReference type="Proteomes" id="UP000281553"/>
    </source>
</evidence>
<feature type="coiled-coil region" evidence="1">
    <location>
        <begin position="180"/>
        <end position="214"/>
    </location>
</feature>
<reference evidence="3 4" key="1">
    <citation type="submission" date="2018-11" db="EMBL/GenBank/DDBJ databases">
        <authorList>
            <consortium name="Pathogen Informatics"/>
        </authorList>
    </citation>
    <scope>NUCLEOTIDE SEQUENCE [LARGE SCALE GENOMIC DNA]</scope>
</reference>
<protein>
    <submittedName>
        <fullName evidence="3">Uncharacterized protein</fullName>
    </submittedName>
</protein>
<organism evidence="3 4">
    <name type="scientific">Dibothriocephalus latus</name>
    <name type="common">Fish tapeworm</name>
    <name type="synonym">Diphyllobothrium latum</name>
    <dbReference type="NCBI Taxonomy" id="60516"/>
    <lineage>
        <taxon>Eukaryota</taxon>
        <taxon>Metazoa</taxon>
        <taxon>Spiralia</taxon>
        <taxon>Lophotrochozoa</taxon>
        <taxon>Platyhelminthes</taxon>
        <taxon>Cestoda</taxon>
        <taxon>Eucestoda</taxon>
        <taxon>Diphyllobothriidea</taxon>
        <taxon>Diphyllobothriidae</taxon>
        <taxon>Dibothriocephalus</taxon>
    </lineage>
</organism>
<dbReference type="OrthoDB" id="74178at2759"/>
<evidence type="ECO:0000256" key="1">
    <source>
        <dbReference type="SAM" id="Coils"/>
    </source>
</evidence>
<evidence type="ECO:0000256" key="2">
    <source>
        <dbReference type="SAM" id="MobiDB-lite"/>
    </source>
</evidence>
<feature type="compositionally biased region" description="Basic and acidic residues" evidence="2">
    <location>
        <begin position="50"/>
        <end position="64"/>
    </location>
</feature>
<feature type="region of interest" description="Disordered" evidence="2">
    <location>
        <begin position="1"/>
        <end position="103"/>
    </location>
</feature>
<dbReference type="Proteomes" id="UP000281553">
    <property type="component" value="Unassembled WGS sequence"/>
</dbReference>
<dbReference type="PANTHER" id="PTHR46515">
    <property type="entry name" value="TATA ELEMENT MODULATORY FACTOR TMF1"/>
    <property type="match status" value="1"/>
</dbReference>
<dbReference type="GO" id="GO:0005794">
    <property type="term" value="C:Golgi apparatus"/>
    <property type="evidence" value="ECO:0007669"/>
    <property type="project" value="TreeGrafter"/>
</dbReference>
<dbReference type="AlphaFoldDB" id="A0A3P7LJK6"/>
<feature type="compositionally biased region" description="Low complexity" evidence="2">
    <location>
        <begin position="19"/>
        <end position="35"/>
    </location>
</feature>
<dbReference type="GO" id="GO:0005783">
    <property type="term" value="C:endoplasmic reticulum"/>
    <property type="evidence" value="ECO:0007669"/>
    <property type="project" value="TreeGrafter"/>
</dbReference>
<dbReference type="InterPro" id="IPR052602">
    <property type="entry name" value="Growth_transcription_reg"/>
</dbReference>
<sequence length="311" mass="33606">MGDTLTSEMGRSLAFADNSASPVTLTTSTAALATSQPVDSVTDPCSPDFLDNREKAVEGEETQRHQPATNPTSPRPHSPRTQDDAVRSEDHLEDDANTTTTSSEIEVISCCTSVNGEASNGSGNSTAVLLAATEQFLQGTECPQDLSSRDRSLCHLVRPVSGRRSSNPTVANRPSESALREDLSQLLEAREAKILELSRENISLQEANAFLQSQVAQAAGSGTGNLHELDSLTDEFTRRLALTERRLQAVTKERNQLRAQLASEPRHLPDKSSAAETSSEKALQYVLLHLLLSKRCMIGCVCVARRHPGCV</sequence>
<dbReference type="PANTHER" id="PTHR46515:SF1">
    <property type="entry name" value="TATA ELEMENT MODULATORY FACTOR"/>
    <property type="match status" value="1"/>
</dbReference>
<accession>A0A3P7LJK6</accession>
<dbReference type="EMBL" id="UYRU01050342">
    <property type="protein sequence ID" value="VDN10953.1"/>
    <property type="molecule type" value="Genomic_DNA"/>
</dbReference>